<protein>
    <submittedName>
        <fullName evidence="2">Uncharacterized protein</fullName>
    </submittedName>
</protein>
<dbReference type="EMBL" id="LSRX01001592">
    <property type="protein sequence ID" value="OLP78586.1"/>
    <property type="molecule type" value="Genomic_DNA"/>
</dbReference>
<feature type="region of interest" description="Disordered" evidence="1">
    <location>
        <begin position="79"/>
        <end position="110"/>
    </location>
</feature>
<dbReference type="AlphaFoldDB" id="A0A1Q9C6P5"/>
<reference evidence="2 3" key="1">
    <citation type="submission" date="2016-02" db="EMBL/GenBank/DDBJ databases">
        <title>Genome analysis of coral dinoflagellate symbionts highlights evolutionary adaptations to a symbiotic lifestyle.</title>
        <authorList>
            <person name="Aranda M."/>
            <person name="Li Y."/>
            <person name="Liew Y.J."/>
            <person name="Baumgarten S."/>
            <person name="Simakov O."/>
            <person name="Wilson M."/>
            <person name="Piel J."/>
            <person name="Ashoor H."/>
            <person name="Bougouffa S."/>
            <person name="Bajic V.B."/>
            <person name="Ryu T."/>
            <person name="Ravasi T."/>
            <person name="Bayer T."/>
            <person name="Micklem G."/>
            <person name="Kim H."/>
            <person name="Bhak J."/>
            <person name="Lajeunesse T.C."/>
            <person name="Voolstra C.R."/>
        </authorList>
    </citation>
    <scope>NUCLEOTIDE SEQUENCE [LARGE SCALE GENOMIC DNA]</scope>
    <source>
        <strain evidence="2 3">CCMP2467</strain>
    </source>
</reference>
<evidence type="ECO:0000313" key="3">
    <source>
        <dbReference type="Proteomes" id="UP000186817"/>
    </source>
</evidence>
<comment type="caution">
    <text evidence="2">The sequence shown here is derived from an EMBL/GenBank/DDBJ whole genome shotgun (WGS) entry which is preliminary data.</text>
</comment>
<proteinExistence type="predicted"/>
<gene>
    <name evidence="2" type="ORF">AK812_SmicGene41235</name>
</gene>
<dbReference type="OrthoDB" id="413651at2759"/>
<sequence length="110" mass="12019">MTCNHYHGLAWLNARMRGKVASQNPAPRAGPERLLVLGSEIGGRWNEAAQRLVRAIVVDSNRGGQPLLRRLRTRLSPMPVRRGEARPCLPEGKNKGNAMPCVLSQSVEGG</sequence>
<dbReference type="Proteomes" id="UP000186817">
    <property type="component" value="Unassembled WGS sequence"/>
</dbReference>
<evidence type="ECO:0000313" key="2">
    <source>
        <dbReference type="EMBL" id="OLP78586.1"/>
    </source>
</evidence>
<evidence type="ECO:0000256" key="1">
    <source>
        <dbReference type="SAM" id="MobiDB-lite"/>
    </source>
</evidence>
<accession>A0A1Q9C6P5</accession>
<name>A0A1Q9C6P5_SYMMI</name>
<organism evidence="2 3">
    <name type="scientific">Symbiodinium microadriaticum</name>
    <name type="common">Dinoflagellate</name>
    <name type="synonym">Zooxanthella microadriatica</name>
    <dbReference type="NCBI Taxonomy" id="2951"/>
    <lineage>
        <taxon>Eukaryota</taxon>
        <taxon>Sar</taxon>
        <taxon>Alveolata</taxon>
        <taxon>Dinophyceae</taxon>
        <taxon>Suessiales</taxon>
        <taxon>Symbiodiniaceae</taxon>
        <taxon>Symbiodinium</taxon>
    </lineage>
</organism>
<keyword evidence="3" id="KW-1185">Reference proteome</keyword>